<feature type="binding site" evidence="10">
    <location>
        <position position="13"/>
    </location>
    <ligand>
        <name>Zn(2+)</name>
        <dbReference type="ChEBI" id="CHEBI:29105"/>
    </ligand>
</feature>
<dbReference type="GO" id="GO:0005634">
    <property type="term" value="C:nucleus"/>
    <property type="evidence" value="ECO:0007669"/>
    <property type="project" value="UniProtKB-SubCell"/>
</dbReference>
<feature type="binding site" evidence="10">
    <location>
        <position position="10"/>
    </location>
    <ligand>
        <name>Zn(2+)</name>
        <dbReference type="ChEBI" id="CHEBI:29105"/>
    </ligand>
</feature>
<dbReference type="CDD" id="cd01629">
    <property type="entry name" value="HAD_EP"/>
    <property type="match status" value="1"/>
</dbReference>
<keyword evidence="3 8" id="KW-0479">Metal-binding</keyword>
<dbReference type="SUPFAM" id="SSF56784">
    <property type="entry name" value="HAD-like"/>
    <property type="match status" value="1"/>
</dbReference>
<comment type="subcellular location">
    <subcellularLocation>
        <location evidence="8">Cytoplasm</location>
    </subcellularLocation>
    <subcellularLocation>
        <location evidence="8">Nucleus</location>
    </subcellularLocation>
</comment>
<comment type="subunit">
    <text evidence="8">Monomer.</text>
</comment>
<dbReference type="Proteomes" id="UP000504631">
    <property type="component" value="Unplaced"/>
</dbReference>
<evidence type="ECO:0000256" key="11">
    <source>
        <dbReference type="SAM" id="MobiDB-lite"/>
    </source>
</evidence>
<keyword evidence="6 8" id="KW-0486">Methionine biosynthesis</keyword>
<dbReference type="AlphaFoldDB" id="A0A6J3L4Y5"/>
<dbReference type="SMART" id="SM00868">
    <property type="entry name" value="zf-AD"/>
    <property type="match status" value="1"/>
</dbReference>
<comment type="function">
    <text evidence="8">Bifunctional enzyme that catalyzes the enolization of 2,3-diketo-5-methylthiopentyl-1-phosphate (DK-MTP-1-P) into the intermediate 2-hydroxy-3-keto-5-methylthiopentenyl-1-phosphate (HK-MTPenyl-1-P), which is then dephosphorylated to form the acireductone 1,2-dihydroxy-3-keto-5-methylthiopentene (DHK-MTPene).</text>
</comment>
<comment type="pathway">
    <text evidence="8">Amino-acid biosynthesis; L-methionine biosynthesis via salvage pathway; L-methionine from S-methyl-5-thio-alpha-D-ribose 1-phosphate: step 3/6.</text>
</comment>
<protein>
    <recommendedName>
        <fullName evidence="8">Enolase-phosphatase E1</fullName>
        <ecNumber evidence="8">3.1.3.77</ecNumber>
    </recommendedName>
    <alternativeName>
        <fullName evidence="8">2,3-diketo-5-methylthio-1-phosphopentane phosphatase</fullName>
    </alternativeName>
</protein>
<dbReference type="SFLD" id="SFLDF00044">
    <property type="entry name" value="enolase-phosphatase"/>
    <property type="match status" value="1"/>
</dbReference>
<feature type="compositionally biased region" description="Basic and acidic residues" evidence="11">
    <location>
        <begin position="926"/>
        <end position="996"/>
    </location>
</feature>
<dbReference type="GO" id="GO:0008270">
    <property type="term" value="F:zinc ion binding"/>
    <property type="evidence" value="ECO:0007669"/>
    <property type="project" value="UniProtKB-UniRule"/>
</dbReference>
<feature type="domain" description="ZAD" evidence="13">
    <location>
        <begin position="8"/>
        <end position="82"/>
    </location>
</feature>
<feature type="binding site" evidence="8">
    <location>
        <position position="522"/>
    </location>
    <ligand>
        <name>Mg(2+)</name>
        <dbReference type="ChEBI" id="CHEBI:18420"/>
    </ligand>
</feature>
<dbReference type="GO" id="GO:0019509">
    <property type="term" value="P:L-methionine salvage from methylthioadenosine"/>
    <property type="evidence" value="ECO:0007669"/>
    <property type="project" value="UniProtKB-UniRule"/>
</dbReference>
<keyword evidence="14" id="KW-1185">Reference proteome</keyword>
<feature type="compositionally biased region" description="Basic and acidic residues" evidence="11">
    <location>
        <begin position="1102"/>
        <end position="1142"/>
    </location>
</feature>
<dbReference type="InterPro" id="IPR023943">
    <property type="entry name" value="Enolase-ppase_E1"/>
</dbReference>
<dbReference type="Gene3D" id="3.30.160.60">
    <property type="entry name" value="Classic Zinc Finger"/>
    <property type="match status" value="1"/>
</dbReference>
<feature type="compositionally biased region" description="Basic and acidic residues" evidence="11">
    <location>
        <begin position="883"/>
        <end position="905"/>
    </location>
</feature>
<dbReference type="GO" id="GO:0043874">
    <property type="term" value="F:acireductone synthase activity"/>
    <property type="evidence" value="ECO:0007669"/>
    <property type="project" value="UniProtKB-EC"/>
</dbReference>
<dbReference type="UniPathway" id="UPA00904">
    <property type="reaction ID" value="UER00876"/>
</dbReference>
<dbReference type="PROSITE" id="PS50157">
    <property type="entry name" value="ZINC_FINGER_C2H2_2"/>
    <property type="match status" value="2"/>
</dbReference>
<evidence type="ECO:0000256" key="7">
    <source>
        <dbReference type="ARBA" id="ARBA00023242"/>
    </source>
</evidence>
<feature type="binding site" evidence="8">
    <location>
        <position position="687"/>
    </location>
    <ligand>
        <name>substrate</name>
    </ligand>
</feature>
<dbReference type="RefSeq" id="XP_033360335.1">
    <property type="nucleotide sequence ID" value="XM_033504444.1"/>
</dbReference>
<feature type="region of interest" description="Disordered" evidence="11">
    <location>
        <begin position="763"/>
        <end position="1201"/>
    </location>
</feature>
<feature type="compositionally biased region" description="Low complexity" evidence="11">
    <location>
        <begin position="1167"/>
        <end position="1200"/>
    </location>
</feature>
<dbReference type="InterPro" id="IPR013087">
    <property type="entry name" value="Znf_C2H2_type"/>
</dbReference>
<keyword evidence="5 8" id="KW-0460">Magnesium</keyword>
<dbReference type="Pfam" id="PF00702">
    <property type="entry name" value="Hydrolase"/>
    <property type="match status" value="1"/>
</dbReference>
<evidence type="ECO:0000313" key="15">
    <source>
        <dbReference type="RefSeq" id="XP_033360335.1"/>
    </source>
</evidence>
<dbReference type="SFLD" id="SFLDS00003">
    <property type="entry name" value="Haloacid_Dehalogenase"/>
    <property type="match status" value="1"/>
</dbReference>
<feature type="binding site" evidence="8">
    <location>
        <begin position="653"/>
        <end position="654"/>
    </location>
    <ligand>
        <name>substrate</name>
    </ligand>
</feature>
<dbReference type="HAMAP" id="MF_03117">
    <property type="entry name" value="Salvage_MtnC_euk"/>
    <property type="match status" value="1"/>
</dbReference>
<evidence type="ECO:0000259" key="13">
    <source>
        <dbReference type="PROSITE" id="PS51915"/>
    </source>
</evidence>
<keyword evidence="10" id="KW-0862">Zinc</keyword>
<feature type="binding site" evidence="10">
    <location>
        <position position="55"/>
    </location>
    <ligand>
        <name>Zn(2+)</name>
        <dbReference type="ChEBI" id="CHEBI:29105"/>
    </ligand>
</feature>
<dbReference type="Gene3D" id="3.40.50.1000">
    <property type="entry name" value="HAD superfamily/HAD-like"/>
    <property type="match status" value="1"/>
</dbReference>
<sequence length="1230" mass="137045">MDTSKDTLICRLCGVNLVKGKHKSIFEGSTDLIHKIKETLPISISIDDNGSKYVCLSCYDKITFYYKFIQEVLEYSKRLENVSQIESFFDLSKEVTDFSQIHSDAIYTCPNCNVDLMILLVSNPQGCDYTFQISLAMVNHSENKHIKKKNIQIHKNVVHLNNTINNIHLKHGNKTTITEDIENMPNQEVSLTLPVLISTNYYKEENLNCIDALSSKQNTKIEVEKDTREDLKESNSVHLSKISKVQEISHVSNNLMDYVYNSADPLVKNEPESDNTYWLDSETDYKSEKDTCITSQDTMLEQNDIQDENDIYKSCLKYVCKLCGARYLSHLKYEFHMERHKLGKTDKYECTLCDKETSNENLLWDHYFHTHKSLQRYICVECGKLFTKRTRLNGHQKNYKHSGVKQIQVGTSEDDISEDVIQKAIATTKQEKVSINCNLCGKLISDLDPDAINDLVTCATCEDSTLSLMIDGNETKVISPRDIFVIYPTVEGESIVKMAGEKRTQDQEETLLSETVILIDIEGTTTSISFVKDTLFPYVRENLKKYIETKWEDEEFKQDFEKLKEQAKKDEEDKIDGFVPITGTNAEEERKSLAKNILWQMDGDRKTGALKQLQGHMWHEAYNSGTIKAHVYEDVPKALESWTSDGKKVYIYSSGSVEAQKLLFGHSIHGDLLKYFSGYFDTEVGAKQESSSYKNILNKIGAEPSSVIFLTDVVKEAAAAKEAGLSTVIVLREGNAPLTDEERVAFTTIKSFLDLTFQTSTKRQKLETTEVQESKSKSTSDVSEPMDTSEDVEMTDKVETKEVVQEEAKECIKDQQQKEAPVTDVKMEEPMVIDTKDAPNAEKLENTAGKVELQPSEVSTKLDTSENVQADVSSNAESVAIPSKDDEKSAISEKVEKPIDTEKSVESIPEATPTANDPLDVGMSEPKSKSEEVSITENKTEESSNTAKETKSDDMKVSEVKPAETASKEKDSNSINEKSEECANKPEKETKEESTEKVVITPSITETKASENESSVKPAQEPTKTEEKPAENGNVPLTSVEKITAPTITEPEATSSKADTNTEIKNTTEVAKETKSETETELTNVKSPKTKETEETATSANDAEKQVSAEASKQELTEKPTKEEAVADETKETNTVDSEKKKLNGTTQNGDTDVPLSDDKLQRNGLNEGSSNENVNSSTSGSTSAQNGEPESSSETSAESIKVKKVVDSAVADGAGEPDVVPPVVVAATS</sequence>
<dbReference type="SFLD" id="SFLDG01129">
    <property type="entry name" value="C1.5:_HAD__Beta-PGM__Phosphata"/>
    <property type="match status" value="1"/>
</dbReference>
<evidence type="ECO:0000259" key="12">
    <source>
        <dbReference type="PROSITE" id="PS50157"/>
    </source>
</evidence>
<dbReference type="EC" id="3.1.3.77" evidence="8"/>
<evidence type="ECO:0000256" key="1">
    <source>
        <dbReference type="ARBA" id="ARBA00022490"/>
    </source>
</evidence>
<proteinExistence type="inferred from homology"/>
<dbReference type="InterPro" id="IPR006439">
    <property type="entry name" value="HAD-SF_hydro_IA"/>
</dbReference>
<keyword evidence="9" id="KW-0863">Zinc-finger</keyword>
<dbReference type="KEGG" id="bvk:117239121"/>
<dbReference type="PROSITE" id="PS51915">
    <property type="entry name" value="ZAD"/>
    <property type="match status" value="1"/>
</dbReference>
<dbReference type="NCBIfam" id="TIGR01691">
    <property type="entry name" value="enolase-ppase"/>
    <property type="match status" value="1"/>
</dbReference>
<feature type="domain" description="C2H2-type" evidence="12">
    <location>
        <begin position="348"/>
        <end position="376"/>
    </location>
</feature>
<keyword evidence="2 8" id="KW-0028">Amino-acid biosynthesis</keyword>
<dbReference type="InterPro" id="IPR027511">
    <property type="entry name" value="ENOPH1_eukaryotes"/>
</dbReference>
<dbReference type="PROSITE" id="PS00028">
    <property type="entry name" value="ZINC_FINGER_C2H2_1"/>
    <property type="match status" value="2"/>
</dbReference>
<reference evidence="15" key="1">
    <citation type="submission" date="2025-08" db="UniProtKB">
        <authorList>
            <consortium name="RefSeq"/>
        </authorList>
    </citation>
    <scope>IDENTIFICATION</scope>
    <source>
        <tissue evidence="15">Muscle</tissue>
    </source>
</reference>
<feature type="compositionally biased region" description="Polar residues" evidence="11">
    <location>
        <begin position="1002"/>
        <end position="1017"/>
    </location>
</feature>
<evidence type="ECO:0000256" key="9">
    <source>
        <dbReference type="PROSITE-ProRule" id="PRU00042"/>
    </source>
</evidence>
<gene>
    <name evidence="15" type="primary">LOC117239121</name>
</gene>
<dbReference type="Gene3D" id="1.10.720.60">
    <property type="match status" value="1"/>
</dbReference>
<feature type="compositionally biased region" description="Polar residues" evidence="11">
    <location>
        <begin position="856"/>
        <end position="877"/>
    </location>
</feature>
<keyword evidence="4 8" id="KW-0378">Hydrolase</keyword>
<organism evidence="14 15">
    <name type="scientific">Bombus vosnesenskii</name>
    <dbReference type="NCBI Taxonomy" id="207650"/>
    <lineage>
        <taxon>Eukaryota</taxon>
        <taxon>Metazoa</taxon>
        <taxon>Ecdysozoa</taxon>
        <taxon>Arthropoda</taxon>
        <taxon>Hexapoda</taxon>
        <taxon>Insecta</taxon>
        <taxon>Pterygota</taxon>
        <taxon>Neoptera</taxon>
        <taxon>Endopterygota</taxon>
        <taxon>Hymenoptera</taxon>
        <taxon>Apocrita</taxon>
        <taxon>Aculeata</taxon>
        <taxon>Apoidea</taxon>
        <taxon>Anthophila</taxon>
        <taxon>Apidae</taxon>
        <taxon>Bombus</taxon>
        <taxon>Pyrobombus</taxon>
    </lineage>
</organism>
<dbReference type="GO" id="GO:0005737">
    <property type="term" value="C:cytoplasm"/>
    <property type="evidence" value="ECO:0007669"/>
    <property type="project" value="UniProtKB-SubCell"/>
</dbReference>
<evidence type="ECO:0000256" key="2">
    <source>
        <dbReference type="ARBA" id="ARBA00022605"/>
    </source>
</evidence>
<comment type="cofactor">
    <cofactor evidence="8">
        <name>Mg(2+)</name>
        <dbReference type="ChEBI" id="CHEBI:18420"/>
    </cofactor>
    <text evidence="8">Binds 1 Mg(2+) ion per subunit.</text>
</comment>
<dbReference type="SMART" id="SM00355">
    <property type="entry name" value="ZnF_C2H2"/>
    <property type="match status" value="4"/>
</dbReference>
<dbReference type="GO" id="GO:0000287">
    <property type="term" value="F:magnesium ion binding"/>
    <property type="evidence" value="ECO:0007669"/>
    <property type="project" value="UniProtKB-UniRule"/>
</dbReference>
<feature type="compositionally biased region" description="Basic and acidic residues" evidence="11">
    <location>
        <begin position="794"/>
        <end position="817"/>
    </location>
</feature>
<dbReference type="GeneID" id="117239121"/>
<feature type="compositionally biased region" description="Polar residues" evidence="11">
    <location>
        <begin position="1052"/>
        <end position="1065"/>
    </location>
</feature>
<comment type="pathway">
    <text evidence="8">Amino-acid biosynthesis; L-methionine biosynthesis via salvage pathway; L-methionine from S-methyl-5-thio-alpha-D-ribose 1-phosphate: step 4/6.</text>
</comment>
<comment type="catalytic activity">
    <reaction evidence="8">
        <text>5-methylsulfanyl-2,3-dioxopentyl phosphate + H2O = 1,2-dihydroxy-5-(methylsulfanyl)pent-1-en-3-one + phosphate</text>
        <dbReference type="Rhea" id="RHEA:21700"/>
        <dbReference type="ChEBI" id="CHEBI:15377"/>
        <dbReference type="ChEBI" id="CHEBI:43474"/>
        <dbReference type="ChEBI" id="CHEBI:49252"/>
        <dbReference type="ChEBI" id="CHEBI:58828"/>
        <dbReference type="EC" id="3.1.3.77"/>
    </reaction>
</comment>
<feature type="binding site" evidence="10">
    <location>
        <position position="58"/>
    </location>
    <ligand>
        <name>Zn(2+)</name>
        <dbReference type="ChEBI" id="CHEBI:29105"/>
    </ligand>
</feature>
<dbReference type="SUPFAM" id="SSF57667">
    <property type="entry name" value="beta-beta-alpha zinc fingers"/>
    <property type="match status" value="1"/>
</dbReference>
<evidence type="ECO:0000256" key="4">
    <source>
        <dbReference type="ARBA" id="ARBA00022801"/>
    </source>
</evidence>
<feature type="binding site" evidence="8">
    <location>
        <position position="520"/>
    </location>
    <ligand>
        <name>Mg(2+)</name>
        <dbReference type="ChEBI" id="CHEBI:18420"/>
    </ligand>
</feature>
<dbReference type="InterPro" id="IPR036236">
    <property type="entry name" value="Znf_C2H2_sf"/>
</dbReference>
<dbReference type="InterPro" id="IPR023214">
    <property type="entry name" value="HAD_sf"/>
</dbReference>
<dbReference type="InterPro" id="IPR012934">
    <property type="entry name" value="Znf_AD"/>
</dbReference>
<dbReference type="Gene3D" id="3.40.1800.20">
    <property type="match status" value="1"/>
</dbReference>
<name>A0A6J3L4Y5_9HYME</name>
<evidence type="ECO:0000256" key="6">
    <source>
        <dbReference type="ARBA" id="ARBA00023167"/>
    </source>
</evidence>
<dbReference type="HAMAP" id="MF_01681">
    <property type="entry name" value="Salvage_MtnC"/>
    <property type="match status" value="1"/>
</dbReference>
<dbReference type="NCBIfam" id="TIGR01549">
    <property type="entry name" value="HAD-SF-IA-v1"/>
    <property type="match status" value="1"/>
</dbReference>
<keyword evidence="1 8" id="KW-0963">Cytoplasm</keyword>
<evidence type="ECO:0000256" key="10">
    <source>
        <dbReference type="PROSITE-ProRule" id="PRU01263"/>
    </source>
</evidence>
<feature type="binding site" evidence="8">
    <location>
        <position position="712"/>
    </location>
    <ligand>
        <name>Mg(2+)</name>
        <dbReference type="ChEBI" id="CHEBI:18420"/>
    </ligand>
</feature>
<dbReference type="InterPro" id="IPR036412">
    <property type="entry name" value="HAD-like_sf"/>
</dbReference>
<dbReference type="SFLD" id="SFLDG01133">
    <property type="entry name" value="C1.5.4:_Enolase-phosphatase_Li"/>
    <property type="match status" value="1"/>
</dbReference>
<feature type="compositionally biased region" description="Basic and acidic residues" evidence="11">
    <location>
        <begin position="825"/>
        <end position="845"/>
    </location>
</feature>
<comment type="similarity">
    <text evidence="8">Belongs to the HAD-like hydrolase superfamily. MasA/MtnC family.</text>
</comment>
<keyword evidence="7 8" id="KW-0539">Nucleus</keyword>
<evidence type="ECO:0000313" key="14">
    <source>
        <dbReference type="Proteomes" id="UP000504631"/>
    </source>
</evidence>
<evidence type="ECO:0000256" key="3">
    <source>
        <dbReference type="ARBA" id="ARBA00022723"/>
    </source>
</evidence>
<dbReference type="FunFam" id="3.40.50.1000:FF:000079">
    <property type="entry name" value="Enolase-phosphatase E1"/>
    <property type="match status" value="1"/>
</dbReference>
<evidence type="ECO:0000256" key="5">
    <source>
        <dbReference type="ARBA" id="ARBA00022842"/>
    </source>
</evidence>
<feature type="domain" description="C2H2-type" evidence="12">
    <location>
        <begin position="377"/>
        <end position="406"/>
    </location>
</feature>
<accession>A0A6J3L4Y5</accession>
<dbReference type="SUPFAM" id="SSF57716">
    <property type="entry name" value="Glucocorticoid receptor-like (DNA-binding domain)"/>
    <property type="match status" value="1"/>
</dbReference>
<dbReference type="PANTHER" id="PTHR20371:SF1">
    <property type="entry name" value="ENOLASE-PHOSPHATASE E1"/>
    <property type="match status" value="1"/>
</dbReference>
<feature type="compositionally biased region" description="Basic and acidic residues" evidence="11">
    <location>
        <begin position="764"/>
        <end position="778"/>
    </location>
</feature>
<dbReference type="PANTHER" id="PTHR20371">
    <property type="entry name" value="ENOLASE-PHOSPHATASE E1"/>
    <property type="match status" value="1"/>
</dbReference>
<evidence type="ECO:0000256" key="8">
    <source>
        <dbReference type="HAMAP-Rule" id="MF_03117"/>
    </source>
</evidence>